<accession>A0AAV2FUY7</accession>
<dbReference type="Pfam" id="PF14111">
    <property type="entry name" value="DUF4283"/>
    <property type="match status" value="1"/>
</dbReference>
<organism evidence="2 3">
    <name type="scientific">Linum trigynum</name>
    <dbReference type="NCBI Taxonomy" id="586398"/>
    <lineage>
        <taxon>Eukaryota</taxon>
        <taxon>Viridiplantae</taxon>
        <taxon>Streptophyta</taxon>
        <taxon>Embryophyta</taxon>
        <taxon>Tracheophyta</taxon>
        <taxon>Spermatophyta</taxon>
        <taxon>Magnoliopsida</taxon>
        <taxon>eudicotyledons</taxon>
        <taxon>Gunneridae</taxon>
        <taxon>Pentapetalae</taxon>
        <taxon>rosids</taxon>
        <taxon>fabids</taxon>
        <taxon>Malpighiales</taxon>
        <taxon>Linaceae</taxon>
        <taxon>Linum</taxon>
    </lineage>
</organism>
<sequence length="125" mass="14457">MVHVTEDQVVQFSLDEVQSTKRRASRTVLGRLFTTEQFSKVELRDALVDAWQIKGRVKVSMASHGLFEIMLPNEEAKSWALKRTPWVIKDKILNVQTWAPSVSRKTFEDLSIAPFRIQLWGVKED</sequence>
<dbReference type="InterPro" id="IPR040256">
    <property type="entry name" value="At4g02000-like"/>
</dbReference>
<gene>
    <name evidence="2" type="ORF">LTRI10_LOCUS41426</name>
</gene>
<evidence type="ECO:0000313" key="2">
    <source>
        <dbReference type="EMBL" id="CAL1401363.1"/>
    </source>
</evidence>
<reference evidence="2 3" key="1">
    <citation type="submission" date="2024-04" db="EMBL/GenBank/DDBJ databases">
        <authorList>
            <person name="Fracassetti M."/>
        </authorList>
    </citation>
    <scope>NUCLEOTIDE SEQUENCE [LARGE SCALE GENOMIC DNA]</scope>
</reference>
<evidence type="ECO:0000259" key="1">
    <source>
        <dbReference type="Pfam" id="PF14111"/>
    </source>
</evidence>
<dbReference type="AlphaFoldDB" id="A0AAV2FUY7"/>
<dbReference type="InterPro" id="IPR025558">
    <property type="entry name" value="DUF4283"/>
</dbReference>
<keyword evidence="3" id="KW-1185">Reference proteome</keyword>
<proteinExistence type="predicted"/>
<feature type="domain" description="DUF4283" evidence="1">
    <location>
        <begin position="25"/>
        <end position="102"/>
    </location>
</feature>
<dbReference type="Proteomes" id="UP001497516">
    <property type="component" value="Chromosome 7"/>
</dbReference>
<dbReference type="EMBL" id="OZ034820">
    <property type="protein sequence ID" value="CAL1401363.1"/>
    <property type="molecule type" value="Genomic_DNA"/>
</dbReference>
<evidence type="ECO:0000313" key="3">
    <source>
        <dbReference type="Proteomes" id="UP001497516"/>
    </source>
</evidence>
<dbReference type="PANTHER" id="PTHR31286:SF180">
    <property type="entry name" value="OS10G0362600 PROTEIN"/>
    <property type="match status" value="1"/>
</dbReference>
<dbReference type="PANTHER" id="PTHR31286">
    <property type="entry name" value="GLYCINE-RICH CELL WALL STRUCTURAL PROTEIN 1.8-LIKE"/>
    <property type="match status" value="1"/>
</dbReference>
<protein>
    <recommendedName>
        <fullName evidence="1">DUF4283 domain-containing protein</fullName>
    </recommendedName>
</protein>
<name>A0AAV2FUY7_9ROSI</name>